<evidence type="ECO:0000259" key="2">
    <source>
        <dbReference type="Pfam" id="PF13439"/>
    </source>
</evidence>
<feature type="domain" description="Glycosyl transferase family 1" evidence="1">
    <location>
        <begin position="179"/>
        <end position="351"/>
    </location>
</feature>
<evidence type="ECO:0000313" key="3">
    <source>
        <dbReference type="EMBL" id="AGK60076.1"/>
    </source>
</evidence>
<dbReference type="InterPro" id="IPR001296">
    <property type="entry name" value="Glyco_trans_1"/>
</dbReference>
<dbReference type="OrthoDB" id="132546at2157"/>
<accession>N0BI16</accession>
<dbReference type="RefSeq" id="WP_015589675.1">
    <property type="nucleotide sequence ID" value="NC_021169.1"/>
</dbReference>
<dbReference type="PANTHER" id="PTHR45947:SF14">
    <property type="entry name" value="SLL1723 PROTEIN"/>
    <property type="match status" value="1"/>
</dbReference>
<dbReference type="Pfam" id="PF00534">
    <property type="entry name" value="Glycos_transf_1"/>
    <property type="match status" value="1"/>
</dbReference>
<dbReference type="Gene3D" id="3.40.50.2000">
    <property type="entry name" value="Glycogen Phosphorylase B"/>
    <property type="match status" value="2"/>
</dbReference>
<name>N0BI16_9EURY</name>
<protein>
    <submittedName>
        <fullName evidence="3">Glycosyltransferase</fullName>
    </submittedName>
</protein>
<dbReference type="PANTHER" id="PTHR45947">
    <property type="entry name" value="SULFOQUINOVOSYL TRANSFERASE SQD2"/>
    <property type="match status" value="1"/>
</dbReference>
<dbReference type="InterPro" id="IPR028098">
    <property type="entry name" value="Glyco_trans_4-like_N"/>
</dbReference>
<dbReference type="eggNOG" id="arCOG01411">
    <property type="taxonomic scope" value="Archaea"/>
</dbReference>
<dbReference type="KEGG" id="ast:Asulf_00040"/>
<keyword evidence="4" id="KW-1185">Reference proteome</keyword>
<dbReference type="InterPro" id="IPR050194">
    <property type="entry name" value="Glycosyltransferase_grp1"/>
</dbReference>
<dbReference type="EMBL" id="CP005290">
    <property type="protein sequence ID" value="AGK60076.1"/>
    <property type="molecule type" value="Genomic_DNA"/>
</dbReference>
<dbReference type="STRING" id="387631.Asulf_00040"/>
<proteinExistence type="predicted"/>
<reference evidence="3 4" key="1">
    <citation type="journal article" date="2013" name="Genome Announc.">
        <title>Complete Genome Sequence of the Thermophilic and Facultatively Chemolithoautotrophic Sulfate Reducer Archaeoglobus sulfaticallidus Strain PM70-1T.</title>
        <authorList>
            <person name="Stokke R."/>
            <person name="Hocking W.P."/>
            <person name="Steinsbu B.O."/>
            <person name="Steen I.H."/>
        </authorList>
    </citation>
    <scope>NUCLEOTIDE SEQUENCE [LARGE SCALE GENOMIC DNA]</scope>
    <source>
        <strain evidence="3">PM70-1</strain>
    </source>
</reference>
<dbReference type="Proteomes" id="UP000013307">
    <property type="component" value="Chromosome"/>
</dbReference>
<evidence type="ECO:0000259" key="1">
    <source>
        <dbReference type="Pfam" id="PF00534"/>
    </source>
</evidence>
<feature type="domain" description="Glycosyltransferase subfamily 4-like N-terminal" evidence="2">
    <location>
        <begin position="14"/>
        <end position="170"/>
    </location>
</feature>
<dbReference type="SUPFAM" id="SSF53756">
    <property type="entry name" value="UDP-Glycosyltransferase/glycogen phosphorylase"/>
    <property type="match status" value="1"/>
</dbReference>
<dbReference type="Pfam" id="PF13439">
    <property type="entry name" value="Glyco_transf_4"/>
    <property type="match status" value="1"/>
</dbReference>
<dbReference type="GeneID" id="15391686"/>
<evidence type="ECO:0000313" key="4">
    <source>
        <dbReference type="Proteomes" id="UP000013307"/>
    </source>
</evidence>
<dbReference type="AlphaFoldDB" id="N0BI16"/>
<keyword evidence="3" id="KW-0808">Transferase</keyword>
<organism evidence="3 4">
    <name type="scientific">Archaeoglobus sulfaticallidus PM70-1</name>
    <dbReference type="NCBI Taxonomy" id="387631"/>
    <lineage>
        <taxon>Archaea</taxon>
        <taxon>Methanobacteriati</taxon>
        <taxon>Methanobacteriota</taxon>
        <taxon>Archaeoglobi</taxon>
        <taxon>Archaeoglobales</taxon>
        <taxon>Archaeoglobaceae</taxon>
        <taxon>Archaeoglobus</taxon>
    </lineage>
</organism>
<dbReference type="GO" id="GO:0016757">
    <property type="term" value="F:glycosyltransferase activity"/>
    <property type="evidence" value="ECO:0007669"/>
    <property type="project" value="InterPro"/>
</dbReference>
<dbReference type="HOGENOM" id="CLU_009583_2_0_2"/>
<dbReference type="CDD" id="cd03801">
    <property type="entry name" value="GT4_PimA-like"/>
    <property type="match status" value="1"/>
</dbReference>
<gene>
    <name evidence="3" type="ORF">Asulf_00040</name>
</gene>
<sequence>MKILIGTDRVLYGSGIGRVVEEMARCLYEKGYDVKIVCGKCNIKSKVPVILCKYNETLYQTNILDIIKTIKREEPDIFHSHYYPMDVCGAFINSSKTKHIMHSHGVNHQSWRLSWKNPLSLVRADIGEFLGLHFSEKIICVSNYMKNALIRKHRIEKSKIEVVYNGVNLQKFNLSIKGDEIRERYGINHDDIVLLCVSALTPRKGQDLLIDCMRIVTKKIQNIKLLLVGSVGKTTIQYKQILRYMVRNAGLEKYVIFCGHIPDEELPKYYAASDIYVSASTWESFGLPFVEAMACGRPAIGFDKTAISELIIDGYNGYKVKYPDINELAIKIIHLANDVEKRKIFGLNGRKFVEKNFDVRRNIKKIIRIYSQLL</sequence>